<comment type="caution">
    <text evidence="2">The sequence shown here is derived from an EMBL/GenBank/DDBJ whole genome shotgun (WGS) entry which is preliminary data.</text>
</comment>
<feature type="signal peptide" evidence="1">
    <location>
        <begin position="1"/>
        <end position="24"/>
    </location>
</feature>
<dbReference type="EMBL" id="JAVRIC010000023">
    <property type="protein sequence ID" value="MDT0498567.1"/>
    <property type="molecule type" value="Genomic_DNA"/>
</dbReference>
<dbReference type="Pfam" id="PF06122">
    <property type="entry name" value="TraH"/>
    <property type="match status" value="1"/>
</dbReference>
<dbReference type="Proteomes" id="UP001254608">
    <property type="component" value="Unassembled WGS sequence"/>
</dbReference>
<gene>
    <name evidence="2" type="ORF">RM530_14545</name>
</gene>
<keyword evidence="1" id="KW-0732">Signal</keyword>
<sequence length="474" mass="51021">MKTTIVLLAACTTAAIALCAPARADLGEDLESFFGDMNYANVTQPGVYEGQSAGYFTGGGLYVRNPVREFDLVNVQMPRFRAGCGGIDMYLGGFSYIDSDMFVELLRSIGENATGLAFMLAMQVVSPQITESIAKLNSWAQEYLMNDINSCEAATSMLGGALEMAGATEQACILNRTQNLGEDYATAKVACRNNPNDDGAAADAPRLLFTRGNLAWRAMMKIPFFQSDLDLAEAVMNLTGTLIVEADTDSADPAPQFRRIPSLLVASGSSAENAALLTAMIEGGSADIYTCLDASASENACEQTSASPEAVTISSSQALQPKVESLLMGLVEKLRDDSGSPTDDELGLIRSTSLPVYKYLTVSTAYFPTNAESEAKQYSFLIAKDLLYVYLTDLLRAVEAGAARMQDSAGQSTVAGFLTDIREARRAISQAQGKVREDFQFALDMTNRTRNYEHALVSRLSPTVVQAALYNPQR</sequence>
<name>A0ABU2WNA3_9GAMM</name>
<evidence type="ECO:0000256" key="1">
    <source>
        <dbReference type="SAM" id="SignalP"/>
    </source>
</evidence>
<evidence type="ECO:0000313" key="2">
    <source>
        <dbReference type="EMBL" id="MDT0498567.1"/>
    </source>
</evidence>
<proteinExistence type="predicted"/>
<evidence type="ECO:0000313" key="3">
    <source>
        <dbReference type="Proteomes" id="UP001254608"/>
    </source>
</evidence>
<accession>A0ABU2WNA3</accession>
<keyword evidence="3" id="KW-1185">Reference proteome</keyword>
<dbReference type="InterPro" id="IPR010927">
    <property type="entry name" value="T4SS_TraH"/>
</dbReference>
<reference evidence="2 3" key="1">
    <citation type="submission" date="2023-09" db="EMBL/GenBank/DDBJ databases">
        <authorList>
            <person name="Rey-Velasco X."/>
        </authorList>
    </citation>
    <scope>NUCLEOTIDE SEQUENCE [LARGE SCALE GENOMIC DNA]</scope>
    <source>
        <strain evidence="2 3">W345</strain>
    </source>
</reference>
<organism evidence="2 3">
    <name type="scientific">Banduia mediterranea</name>
    <dbReference type="NCBI Taxonomy" id="3075609"/>
    <lineage>
        <taxon>Bacteria</taxon>
        <taxon>Pseudomonadati</taxon>
        <taxon>Pseudomonadota</taxon>
        <taxon>Gammaproteobacteria</taxon>
        <taxon>Nevskiales</taxon>
        <taxon>Algiphilaceae</taxon>
        <taxon>Banduia</taxon>
    </lineage>
</organism>
<protein>
    <submittedName>
        <fullName evidence="2">Conjugal transfer protein TraH</fullName>
    </submittedName>
</protein>
<feature type="chain" id="PRO_5047022449" evidence="1">
    <location>
        <begin position="25"/>
        <end position="474"/>
    </location>
</feature>
<dbReference type="RefSeq" id="WP_311365977.1">
    <property type="nucleotide sequence ID" value="NZ_JAVRIC010000023.1"/>
</dbReference>